<organism evidence="11 12">
    <name type="scientific">Rhodococcus kronopolitis</name>
    <dbReference type="NCBI Taxonomy" id="1460226"/>
    <lineage>
        <taxon>Bacteria</taxon>
        <taxon>Bacillati</taxon>
        <taxon>Actinomycetota</taxon>
        <taxon>Actinomycetes</taxon>
        <taxon>Mycobacteriales</taxon>
        <taxon>Nocardiaceae</taxon>
        <taxon>Rhodococcus</taxon>
    </lineage>
</organism>
<dbReference type="Gene3D" id="3.40.718.10">
    <property type="entry name" value="Isopropylmalate Dehydrogenase"/>
    <property type="match status" value="1"/>
</dbReference>
<protein>
    <recommendedName>
        <fullName evidence="9">Isocitrate dehydrogenase [NADP]</fullName>
        <ecNumber evidence="9">1.1.1.42</ecNumber>
    </recommendedName>
</protein>
<keyword evidence="6 9" id="KW-0521">NADP</keyword>
<name>A0ABV9FN00_9NOCA</name>
<evidence type="ECO:0000256" key="9">
    <source>
        <dbReference type="PIRNR" id="PIRNR000108"/>
    </source>
</evidence>
<dbReference type="Pfam" id="PF00180">
    <property type="entry name" value="Iso_dh"/>
    <property type="match status" value="1"/>
</dbReference>
<evidence type="ECO:0000313" key="11">
    <source>
        <dbReference type="EMBL" id="MFC4602614.1"/>
    </source>
</evidence>
<accession>A0ABV9FN00</accession>
<dbReference type="InterPro" id="IPR019818">
    <property type="entry name" value="IsoCit/isopropylmalate_DH_CS"/>
</dbReference>
<evidence type="ECO:0000256" key="7">
    <source>
        <dbReference type="ARBA" id="ARBA00023002"/>
    </source>
</evidence>
<evidence type="ECO:0000313" key="12">
    <source>
        <dbReference type="Proteomes" id="UP001595914"/>
    </source>
</evidence>
<dbReference type="InterPro" id="IPR024084">
    <property type="entry name" value="IsoPropMal-DH-like_dom"/>
</dbReference>
<keyword evidence="5 9" id="KW-0460">Magnesium</keyword>
<dbReference type="InterPro" id="IPR004790">
    <property type="entry name" value="Isocitrate_DH_NADP"/>
</dbReference>
<dbReference type="EC" id="1.1.1.42" evidence="9"/>
<feature type="domain" description="Isopropylmalate dehydrogenase-like" evidence="10">
    <location>
        <begin position="9"/>
        <end position="396"/>
    </location>
</feature>
<evidence type="ECO:0000256" key="1">
    <source>
        <dbReference type="ARBA" id="ARBA00001936"/>
    </source>
</evidence>
<comment type="catalytic activity">
    <reaction evidence="9">
        <text>D-threo-isocitrate + NADP(+) = 2-oxoglutarate + CO2 + NADPH</text>
        <dbReference type="Rhea" id="RHEA:19629"/>
        <dbReference type="ChEBI" id="CHEBI:15562"/>
        <dbReference type="ChEBI" id="CHEBI:16526"/>
        <dbReference type="ChEBI" id="CHEBI:16810"/>
        <dbReference type="ChEBI" id="CHEBI:57783"/>
        <dbReference type="ChEBI" id="CHEBI:58349"/>
        <dbReference type="EC" id="1.1.1.42"/>
    </reaction>
</comment>
<evidence type="ECO:0000256" key="4">
    <source>
        <dbReference type="ARBA" id="ARBA00022723"/>
    </source>
</evidence>
<comment type="similarity">
    <text evidence="2 9">Belongs to the isocitrate and isopropylmalate dehydrogenases family.</text>
</comment>
<evidence type="ECO:0000256" key="2">
    <source>
        <dbReference type="ARBA" id="ARBA00007769"/>
    </source>
</evidence>
<evidence type="ECO:0000256" key="6">
    <source>
        <dbReference type="ARBA" id="ARBA00022857"/>
    </source>
</evidence>
<dbReference type="NCBIfam" id="NF006156">
    <property type="entry name" value="PRK08299.1"/>
    <property type="match status" value="1"/>
</dbReference>
<dbReference type="EMBL" id="JBHSFO010000001">
    <property type="protein sequence ID" value="MFC4602614.1"/>
    <property type="molecule type" value="Genomic_DNA"/>
</dbReference>
<evidence type="ECO:0000259" key="10">
    <source>
        <dbReference type="SMART" id="SM01329"/>
    </source>
</evidence>
<dbReference type="Proteomes" id="UP001595914">
    <property type="component" value="Unassembled WGS sequence"/>
</dbReference>
<proteinExistence type="inferred from homology"/>
<dbReference type="SMART" id="SM01329">
    <property type="entry name" value="Iso_dh"/>
    <property type="match status" value="1"/>
</dbReference>
<evidence type="ECO:0000256" key="5">
    <source>
        <dbReference type="ARBA" id="ARBA00022842"/>
    </source>
</evidence>
<gene>
    <name evidence="11" type="ORF">ACFO6S_02795</name>
</gene>
<dbReference type="GO" id="GO:0004450">
    <property type="term" value="F:isocitrate dehydrogenase (NADP+) activity"/>
    <property type="evidence" value="ECO:0007669"/>
    <property type="project" value="UniProtKB-EC"/>
</dbReference>
<comment type="caution">
    <text evidence="11">The sequence shown here is derived from an EMBL/GenBank/DDBJ whole genome shotgun (WGS) entry which is preliminary data.</text>
</comment>
<evidence type="ECO:0000256" key="8">
    <source>
        <dbReference type="ARBA" id="ARBA00023211"/>
    </source>
</evidence>
<dbReference type="RefSeq" id="WP_378413891.1">
    <property type="nucleotide sequence ID" value="NZ_JBHSFO010000001.1"/>
</dbReference>
<comment type="cofactor">
    <cofactor evidence="1">
        <name>Mn(2+)</name>
        <dbReference type="ChEBI" id="CHEBI:29035"/>
    </cofactor>
</comment>
<evidence type="ECO:0000256" key="3">
    <source>
        <dbReference type="ARBA" id="ARBA00022532"/>
    </source>
</evidence>
<reference evidence="12" key="1">
    <citation type="journal article" date="2019" name="Int. J. Syst. Evol. Microbiol.">
        <title>The Global Catalogue of Microorganisms (GCM) 10K type strain sequencing project: providing services to taxonomists for standard genome sequencing and annotation.</title>
        <authorList>
            <consortium name="The Broad Institute Genomics Platform"/>
            <consortium name="The Broad Institute Genome Sequencing Center for Infectious Disease"/>
            <person name="Wu L."/>
            <person name="Ma J."/>
        </authorList>
    </citation>
    <scope>NUCLEOTIDE SEQUENCE [LARGE SCALE GENOMIC DNA]</scope>
    <source>
        <strain evidence="12">CCUG 54520</strain>
    </source>
</reference>
<sequence>MSKIKVEGTVVELDGDEMTRIIWQFIKDKLIHPYLDVNLEYYDLGIEHRDATDDQVTIDSANAIKKHGVGVKCATITPDEARVEEFGLKKMWRSPNGTIRNILGGTIFRAPILISNVPRLVPGWTKPVIVGRHAFGDQYRATDFKVGGPGTVTITFTPEDGSEPIQHEVCQMPEDGGVVMGMYNYKKSIQDFARASLAYGLQQNYPVYLSTKNTILKAYDGMFKDEFQRIYEEEFKAEFDAAGLTYEHRLIDDMVASSLKWEGGYVWACKNYDGDVQSDTVAQGYGSLGLMTSVLMTPDGKTVEAEAAHGTVTRHFRQHQQGKPTSTNPIASIFAWTRGLEHRGKLDGTPEVIGFAQQLEDVVIKTVEGGQMTKDLASLVGGEQGYLTTEEFLGALDENLQKSYASR</sequence>
<dbReference type="PIRSF" id="PIRSF000108">
    <property type="entry name" value="IDH_NADP"/>
    <property type="match status" value="1"/>
</dbReference>
<keyword evidence="3 9" id="KW-0816">Tricarboxylic acid cycle</keyword>
<keyword evidence="7 9" id="KW-0560">Oxidoreductase</keyword>
<keyword evidence="4 9" id="KW-0479">Metal-binding</keyword>
<comment type="cofactor">
    <cofactor evidence="9">
        <name>Mg(2+)</name>
        <dbReference type="ChEBI" id="CHEBI:18420"/>
    </cofactor>
    <cofactor evidence="9">
        <name>Mn(2+)</name>
        <dbReference type="ChEBI" id="CHEBI:29035"/>
    </cofactor>
    <text evidence="9">Binds 1 Mg(2+) or Mn(2+) ion per subunit.</text>
</comment>
<keyword evidence="12" id="KW-1185">Reference proteome</keyword>
<dbReference type="PANTHER" id="PTHR11822:SF21">
    <property type="entry name" value="ISOCITRATE DEHYDROGENASE [NADP], MITOCHONDRIAL"/>
    <property type="match status" value="1"/>
</dbReference>
<dbReference type="PANTHER" id="PTHR11822">
    <property type="entry name" value="NADP-SPECIFIC ISOCITRATE DEHYDROGENASE"/>
    <property type="match status" value="1"/>
</dbReference>
<dbReference type="PROSITE" id="PS00470">
    <property type="entry name" value="IDH_IMDH"/>
    <property type="match status" value="1"/>
</dbReference>
<dbReference type="NCBIfam" id="TIGR00127">
    <property type="entry name" value="nadp_idh_euk"/>
    <property type="match status" value="1"/>
</dbReference>
<keyword evidence="8 9" id="KW-0464">Manganese</keyword>
<dbReference type="SUPFAM" id="SSF53659">
    <property type="entry name" value="Isocitrate/Isopropylmalate dehydrogenase-like"/>
    <property type="match status" value="1"/>
</dbReference>